<feature type="transmembrane region" description="Helical" evidence="8">
    <location>
        <begin position="412"/>
        <end position="434"/>
    </location>
</feature>
<accession>A0A2T9Y7Q3</accession>
<dbReference type="InterPro" id="IPR013525">
    <property type="entry name" value="ABC2_TM"/>
</dbReference>
<organism evidence="10 11">
    <name type="scientific">Smittium simulii</name>
    <dbReference type="NCBI Taxonomy" id="133385"/>
    <lineage>
        <taxon>Eukaryota</taxon>
        <taxon>Fungi</taxon>
        <taxon>Fungi incertae sedis</taxon>
        <taxon>Zoopagomycota</taxon>
        <taxon>Kickxellomycotina</taxon>
        <taxon>Harpellomycetes</taxon>
        <taxon>Harpellales</taxon>
        <taxon>Legeriomycetaceae</taxon>
        <taxon>Smittium</taxon>
    </lineage>
</organism>
<dbReference type="Proteomes" id="UP000245383">
    <property type="component" value="Unassembled WGS sequence"/>
</dbReference>
<keyword evidence="7 8" id="KW-0472">Membrane</keyword>
<name>A0A2T9Y7Q3_9FUNG</name>
<keyword evidence="6 8" id="KW-1133">Transmembrane helix</keyword>
<protein>
    <recommendedName>
        <fullName evidence="9">ABC transporter domain-containing protein</fullName>
    </recommendedName>
</protein>
<comment type="caution">
    <text evidence="10">The sequence shown here is derived from an EMBL/GenBank/DDBJ whole genome shotgun (WGS) entry which is preliminary data.</text>
</comment>
<comment type="subcellular location">
    <subcellularLocation>
        <location evidence="1">Membrane</location>
        <topology evidence="1">Multi-pass membrane protein</topology>
    </subcellularLocation>
</comment>
<keyword evidence="2" id="KW-0813">Transport</keyword>
<dbReference type="Gene3D" id="3.40.50.300">
    <property type="entry name" value="P-loop containing nucleotide triphosphate hydrolases"/>
    <property type="match status" value="1"/>
</dbReference>
<dbReference type="EMBL" id="MBFR01000391">
    <property type="protein sequence ID" value="PVU88366.1"/>
    <property type="molecule type" value="Genomic_DNA"/>
</dbReference>
<gene>
    <name evidence="10" type="ORF">BB561_005898</name>
</gene>
<evidence type="ECO:0000256" key="5">
    <source>
        <dbReference type="ARBA" id="ARBA00022840"/>
    </source>
</evidence>
<dbReference type="GO" id="GO:0016887">
    <property type="term" value="F:ATP hydrolysis activity"/>
    <property type="evidence" value="ECO:0007669"/>
    <property type="project" value="InterPro"/>
</dbReference>
<dbReference type="SMART" id="SM00382">
    <property type="entry name" value="AAA"/>
    <property type="match status" value="1"/>
</dbReference>
<evidence type="ECO:0000259" key="9">
    <source>
        <dbReference type="PROSITE" id="PS50893"/>
    </source>
</evidence>
<dbReference type="SUPFAM" id="SSF52540">
    <property type="entry name" value="P-loop containing nucleoside triphosphate hydrolases"/>
    <property type="match status" value="1"/>
</dbReference>
<dbReference type="InterPro" id="IPR027417">
    <property type="entry name" value="P-loop_NTPase"/>
</dbReference>
<sequence length="532" mass="60758">MNTLSLQNVSYYILEKSKKKKIPILKNLNLELNGGKLTAIIGTSGSGKTSLLNIIGGRVESGIIEGIVRYNGKKRVPAEYKKIVSFVEQELMLLSSLTVKETLSFTTNLFHSLTELKKEEQEELTNTFLSHFKLNDIEKSRIGSVSKRGISGGEKKRAVIASKLITKPKILILDEPTTGLDSSSTHHIVSLLKKATQMFNLITISSIHQPSQETFLLFDQVIITSSYGIVYCGPTDKVAEYFDSLGYYCPEFENPVDYYLSVITHISGTEKQELGCSTRIKKIVDSWQRNPLLFSDSQSTENINSTSSNLNNSVNLPSFQHASSQTNVDIAQICPNSVRYSLGEPIVETDDTHKWPNTSFQEFKIILKRSWTIQIREPELIYSYLFMSTFAGLVLGFTYYNTNTLNKIQNTTGITFLCCLYLLFLVALPLMLILDEKKRYFAYERSYRMYRVSSFFFALMFTILPIILISNFIMMIETYFLAKFQLVFYNCFSYSGTSFRYTTAYTCFTFNIWWEFNQPQLNSASYIMDKIS</sequence>
<keyword evidence="11" id="KW-1185">Reference proteome</keyword>
<dbReference type="GO" id="GO:0140359">
    <property type="term" value="F:ABC-type transporter activity"/>
    <property type="evidence" value="ECO:0007669"/>
    <property type="project" value="InterPro"/>
</dbReference>
<dbReference type="OrthoDB" id="66620at2759"/>
<evidence type="ECO:0000256" key="7">
    <source>
        <dbReference type="ARBA" id="ARBA00023136"/>
    </source>
</evidence>
<evidence type="ECO:0000256" key="2">
    <source>
        <dbReference type="ARBA" id="ARBA00022448"/>
    </source>
</evidence>
<evidence type="ECO:0000256" key="1">
    <source>
        <dbReference type="ARBA" id="ARBA00004141"/>
    </source>
</evidence>
<evidence type="ECO:0000313" key="10">
    <source>
        <dbReference type="EMBL" id="PVU88366.1"/>
    </source>
</evidence>
<dbReference type="PROSITE" id="PS50893">
    <property type="entry name" value="ABC_TRANSPORTER_2"/>
    <property type="match status" value="1"/>
</dbReference>
<reference evidence="10 11" key="1">
    <citation type="journal article" date="2018" name="MBio">
        <title>Comparative Genomics Reveals the Core Gene Toolbox for the Fungus-Insect Symbiosis.</title>
        <authorList>
            <person name="Wang Y."/>
            <person name="Stata M."/>
            <person name="Wang W."/>
            <person name="Stajich J.E."/>
            <person name="White M.M."/>
            <person name="Moncalvo J.M."/>
        </authorList>
    </citation>
    <scope>NUCLEOTIDE SEQUENCE [LARGE SCALE GENOMIC DNA]</scope>
    <source>
        <strain evidence="10 11">SWE-8-4</strain>
    </source>
</reference>
<keyword evidence="3 8" id="KW-0812">Transmembrane</keyword>
<keyword evidence="5" id="KW-0067">ATP-binding</keyword>
<dbReference type="InterPro" id="IPR050352">
    <property type="entry name" value="ABCG_transporters"/>
</dbReference>
<feature type="domain" description="ABC transporter" evidence="9">
    <location>
        <begin position="4"/>
        <end position="251"/>
    </location>
</feature>
<dbReference type="AlphaFoldDB" id="A0A2T9Y7Q3"/>
<dbReference type="Pfam" id="PF01061">
    <property type="entry name" value="ABC2_membrane"/>
    <property type="match status" value="1"/>
</dbReference>
<dbReference type="GO" id="GO:0005524">
    <property type="term" value="F:ATP binding"/>
    <property type="evidence" value="ECO:0007669"/>
    <property type="project" value="UniProtKB-KW"/>
</dbReference>
<dbReference type="GO" id="GO:0005886">
    <property type="term" value="C:plasma membrane"/>
    <property type="evidence" value="ECO:0007669"/>
    <property type="project" value="TreeGrafter"/>
</dbReference>
<dbReference type="PANTHER" id="PTHR48041:SF116">
    <property type="entry name" value="PROTEIN BROWN"/>
    <property type="match status" value="1"/>
</dbReference>
<dbReference type="STRING" id="133385.A0A2T9Y7Q3"/>
<dbReference type="PANTHER" id="PTHR48041">
    <property type="entry name" value="ABC TRANSPORTER G FAMILY MEMBER 28"/>
    <property type="match status" value="1"/>
</dbReference>
<evidence type="ECO:0000256" key="3">
    <source>
        <dbReference type="ARBA" id="ARBA00022692"/>
    </source>
</evidence>
<feature type="transmembrane region" description="Helical" evidence="8">
    <location>
        <begin position="380"/>
        <end position="400"/>
    </location>
</feature>
<feature type="transmembrane region" description="Helical" evidence="8">
    <location>
        <begin position="455"/>
        <end position="476"/>
    </location>
</feature>
<dbReference type="Pfam" id="PF00005">
    <property type="entry name" value="ABC_tran"/>
    <property type="match status" value="1"/>
</dbReference>
<evidence type="ECO:0000313" key="11">
    <source>
        <dbReference type="Proteomes" id="UP000245383"/>
    </source>
</evidence>
<keyword evidence="4" id="KW-0547">Nucleotide-binding</keyword>
<dbReference type="InterPro" id="IPR003593">
    <property type="entry name" value="AAA+_ATPase"/>
</dbReference>
<evidence type="ECO:0000256" key="6">
    <source>
        <dbReference type="ARBA" id="ARBA00022989"/>
    </source>
</evidence>
<dbReference type="InterPro" id="IPR003439">
    <property type="entry name" value="ABC_transporter-like_ATP-bd"/>
</dbReference>
<evidence type="ECO:0000256" key="4">
    <source>
        <dbReference type="ARBA" id="ARBA00022741"/>
    </source>
</evidence>
<proteinExistence type="predicted"/>
<evidence type="ECO:0000256" key="8">
    <source>
        <dbReference type="SAM" id="Phobius"/>
    </source>
</evidence>